<sequence>MRACMKKLIMIAAAAALSLAVSFLKTGFVYVQPDVFQDMIQKQKPLTVIESTNLKSIEFTLSSPKAAFVAETPAPIKSSVPADNNQSDQDKIAKVEQDLIDHMLSKGVAEKNASLYASLIVKHCETYDVDPYTVLAMIQVESYFSPDSVGKYNDVGLMQIRPSAQKATGIKGDRTEPSVNIEIGVSYLAYNQDRFGEELGIIAYNQGEGNVSRGTYRSTYFQKVSTVLKTIKKNA</sequence>
<dbReference type="OrthoDB" id="9815002at2"/>
<dbReference type="PANTHER" id="PTHR37423">
    <property type="entry name" value="SOLUBLE LYTIC MUREIN TRANSGLYCOSYLASE-RELATED"/>
    <property type="match status" value="1"/>
</dbReference>
<evidence type="ECO:0000256" key="1">
    <source>
        <dbReference type="SAM" id="SignalP"/>
    </source>
</evidence>
<reference evidence="3 4" key="1">
    <citation type="submission" date="2016-05" db="EMBL/GenBank/DDBJ databases">
        <title>Paenibacillus oryzae. sp. nov., isolated from the rice root.</title>
        <authorList>
            <person name="Zhang J."/>
            <person name="Zhang X."/>
        </authorList>
    </citation>
    <scope>NUCLEOTIDE SEQUENCE [LARGE SCALE GENOMIC DNA]</scope>
    <source>
        <strain evidence="3 4">1DrF-4</strain>
    </source>
</reference>
<gene>
    <name evidence="3" type="ORF">A7K91_08500</name>
</gene>
<keyword evidence="4" id="KW-1185">Reference proteome</keyword>
<dbReference type="InterPro" id="IPR023346">
    <property type="entry name" value="Lysozyme-like_dom_sf"/>
</dbReference>
<accession>A0A1A5YQT7</accession>
<feature type="signal peptide" evidence="1">
    <location>
        <begin position="1"/>
        <end position="31"/>
    </location>
</feature>
<evidence type="ECO:0000313" key="4">
    <source>
        <dbReference type="Proteomes" id="UP000092024"/>
    </source>
</evidence>
<dbReference type="EMBL" id="LYPA01000031">
    <property type="protein sequence ID" value="OBR67765.1"/>
    <property type="molecule type" value="Genomic_DNA"/>
</dbReference>
<dbReference type="SUPFAM" id="SSF53955">
    <property type="entry name" value="Lysozyme-like"/>
    <property type="match status" value="1"/>
</dbReference>
<organism evidence="3 4">
    <name type="scientific">Paenibacillus oryzae</name>
    <dbReference type="NCBI Taxonomy" id="1844972"/>
    <lineage>
        <taxon>Bacteria</taxon>
        <taxon>Bacillati</taxon>
        <taxon>Bacillota</taxon>
        <taxon>Bacilli</taxon>
        <taxon>Bacillales</taxon>
        <taxon>Paenibacillaceae</taxon>
        <taxon>Paenibacillus</taxon>
    </lineage>
</organism>
<evidence type="ECO:0000313" key="3">
    <source>
        <dbReference type="EMBL" id="OBR67765.1"/>
    </source>
</evidence>
<keyword evidence="1" id="KW-0732">Signal</keyword>
<protein>
    <recommendedName>
        <fullName evidence="2">Transglycosylase SLT domain-containing protein</fullName>
    </recommendedName>
</protein>
<proteinExistence type="predicted"/>
<dbReference type="STRING" id="1844972.A7K91_08500"/>
<feature type="domain" description="Transglycosylase SLT" evidence="2">
    <location>
        <begin position="120"/>
        <end position="213"/>
    </location>
</feature>
<dbReference type="PANTHER" id="PTHR37423:SF2">
    <property type="entry name" value="MEMBRANE-BOUND LYTIC MUREIN TRANSGLYCOSYLASE C"/>
    <property type="match status" value="1"/>
</dbReference>
<feature type="chain" id="PRO_5039712734" description="Transglycosylase SLT domain-containing protein" evidence="1">
    <location>
        <begin position="32"/>
        <end position="235"/>
    </location>
</feature>
<comment type="caution">
    <text evidence="3">The sequence shown here is derived from an EMBL/GenBank/DDBJ whole genome shotgun (WGS) entry which is preliminary data.</text>
</comment>
<name>A0A1A5YQT7_9BACL</name>
<dbReference type="Gene3D" id="1.10.530.10">
    <property type="match status" value="1"/>
</dbReference>
<dbReference type="AlphaFoldDB" id="A0A1A5YQT7"/>
<dbReference type="Pfam" id="PF01464">
    <property type="entry name" value="SLT"/>
    <property type="match status" value="1"/>
</dbReference>
<dbReference type="InterPro" id="IPR008258">
    <property type="entry name" value="Transglycosylase_SLT_dom_1"/>
</dbReference>
<evidence type="ECO:0000259" key="2">
    <source>
        <dbReference type="Pfam" id="PF01464"/>
    </source>
</evidence>
<dbReference type="Proteomes" id="UP000092024">
    <property type="component" value="Unassembled WGS sequence"/>
</dbReference>